<feature type="transmembrane region" description="Helical" evidence="9">
    <location>
        <begin position="33"/>
        <end position="55"/>
    </location>
</feature>
<sequence length="767" mass="85663">MANGVQNQDLGEEDQSIDLEDWLPITASRNAKWYYSAFHNVTAIVGAGVLALPYAMSELGWGPGVVVLILSWAITLYTLWQMIEMHEMFPGKRFDRYHELGQAAFGENVGLYIMVPLQLLVKISACIVYMVTGGQSLKNVHDLALFRNCLGSLSEEACHGRCFHTFGNKVEENILESLTKPKALAIVANVFVVLHLLGSYQVYAMPVFDMAESVMIKKWHFRPTKVLRYSIRWTFVAATMSIAVALPYFSALLSFFGGFVFAPTTYFIPCIMWLILKKPKRFSASWCTNWSCIIVGIVLMIIAPIGGLAKLIGHIRKCAMANGVQNQDLGEEDQSFGLEDWLPITASRNANWYYSAFHNVAAIVGAGVLALPYAMSELGWGPGVLVLILSWVITLYTLWQMIEMHEMFEGQRFDRYHELGQEAFGKRLGLYIVVPLQLLVEISVCIVYMVTGGKSLKNVHDLAVGDKTCTKIKVEHFILIFASSQFVLSLLKNFNSISGVSLVAAVMSVSYSTIAWVASVEKHATDDVDYGYRKRTTSVPFAFLSALGEMAFAYAGHNVVLEIQATIPSTPENPSKQPMWKGAIVAYIIVAICYFPVALAGFWTFGNKVEENILESLTKPTPLIIVANMFVVVHLLGSYQVYAMPVFDMIESVMIKKWHFSPTRVLRFTIRWSFVAATMGVAVRLPYFSALLSFFGGFVFAPTTYFIPCIMWLILKKPKRFGASWCINWSCIILGMVLMIIAPIGGLVKLIDHLKKGDLRNIKCITT</sequence>
<evidence type="ECO:0000313" key="12">
    <source>
        <dbReference type="Proteomes" id="UP000029120"/>
    </source>
</evidence>
<evidence type="ECO:0000256" key="9">
    <source>
        <dbReference type="SAM" id="Phobius"/>
    </source>
</evidence>
<keyword evidence="3" id="KW-1003">Cell membrane</keyword>
<feature type="transmembrane region" description="Helical" evidence="9">
    <location>
        <begin position="497"/>
        <end position="518"/>
    </location>
</feature>
<comment type="subcellular location">
    <subcellularLocation>
        <location evidence="1">Cell membrane</location>
        <topology evidence="1">Multi-pass membrane protein</topology>
    </subcellularLocation>
</comment>
<gene>
    <name evidence="11" type="ordered locus">AALP_Aa3g009100</name>
</gene>
<feature type="transmembrane region" description="Helical" evidence="9">
    <location>
        <begin position="727"/>
        <end position="751"/>
    </location>
</feature>
<evidence type="ECO:0000256" key="4">
    <source>
        <dbReference type="ARBA" id="ARBA00022692"/>
    </source>
</evidence>
<evidence type="ECO:0000256" key="5">
    <source>
        <dbReference type="ARBA" id="ARBA00022970"/>
    </source>
</evidence>
<feature type="transmembrane region" description="Helical" evidence="9">
    <location>
        <begin position="183"/>
        <end position="208"/>
    </location>
</feature>
<feature type="transmembrane region" description="Helical" evidence="9">
    <location>
        <begin position="428"/>
        <end position="451"/>
    </location>
</feature>
<feature type="transmembrane region" description="Helical" evidence="9">
    <location>
        <begin position="378"/>
        <end position="399"/>
    </location>
</feature>
<keyword evidence="7 9" id="KW-0472">Membrane</keyword>
<dbReference type="InterPro" id="IPR013057">
    <property type="entry name" value="AA_transpt_TM"/>
</dbReference>
<dbReference type="PANTHER" id="PTHR48017">
    <property type="entry name" value="OS05G0424000 PROTEIN-RELATED"/>
    <property type="match status" value="1"/>
</dbReference>
<dbReference type="AlphaFoldDB" id="A0A087H687"/>
<feature type="transmembrane region" description="Helical" evidence="9">
    <location>
        <begin position="352"/>
        <end position="371"/>
    </location>
</feature>
<feature type="transmembrane region" description="Helical" evidence="9">
    <location>
        <begin position="229"/>
        <end position="249"/>
    </location>
</feature>
<reference evidence="12" key="1">
    <citation type="journal article" date="2015" name="Nat. Plants">
        <title>Genome expansion of Arabis alpina linked with retrotransposition and reduced symmetric DNA methylation.</title>
        <authorList>
            <person name="Willing E.M."/>
            <person name="Rawat V."/>
            <person name="Mandakova T."/>
            <person name="Maumus F."/>
            <person name="James G.V."/>
            <person name="Nordstroem K.J."/>
            <person name="Becker C."/>
            <person name="Warthmann N."/>
            <person name="Chica C."/>
            <person name="Szarzynska B."/>
            <person name="Zytnicki M."/>
            <person name="Albani M.C."/>
            <person name="Kiefer C."/>
            <person name="Bergonzi S."/>
            <person name="Castaings L."/>
            <person name="Mateos J.L."/>
            <person name="Berns M.C."/>
            <person name="Bujdoso N."/>
            <person name="Piofczyk T."/>
            <person name="de Lorenzo L."/>
            <person name="Barrero-Sicilia C."/>
            <person name="Mateos I."/>
            <person name="Piednoel M."/>
            <person name="Hagmann J."/>
            <person name="Chen-Min-Tao R."/>
            <person name="Iglesias-Fernandez R."/>
            <person name="Schuster S.C."/>
            <person name="Alonso-Blanco C."/>
            <person name="Roudier F."/>
            <person name="Carbonero P."/>
            <person name="Paz-Ares J."/>
            <person name="Davis S.J."/>
            <person name="Pecinka A."/>
            <person name="Quesneville H."/>
            <person name="Colot V."/>
            <person name="Lysak M.A."/>
            <person name="Weigel D."/>
            <person name="Coupland G."/>
            <person name="Schneeberger K."/>
        </authorList>
    </citation>
    <scope>NUCLEOTIDE SEQUENCE [LARGE SCALE GENOMIC DNA]</scope>
    <source>
        <strain evidence="12">cv. Pajares</strain>
    </source>
</reference>
<evidence type="ECO:0000256" key="3">
    <source>
        <dbReference type="ARBA" id="ARBA00022475"/>
    </source>
</evidence>
<protein>
    <recommendedName>
        <fullName evidence="10">Amino acid transporter transmembrane domain-containing protein</fullName>
    </recommendedName>
</protein>
<feature type="domain" description="Amino acid transporter transmembrane" evidence="10">
    <location>
        <begin position="30"/>
        <end position="145"/>
    </location>
</feature>
<keyword evidence="12" id="KW-1185">Reference proteome</keyword>
<evidence type="ECO:0000256" key="6">
    <source>
        <dbReference type="ARBA" id="ARBA00022989"/>
    </source>
</evidence>
<keyword evidence="4 9" id="KW-0812">Transmembrane</keyword>
<feature type="transmembrane region" description="Helical" evidence="9">
    <location>
        <begin position="623"/>
        <end position="647"/>
    </location>
</feature>
<dbReference type="GO" id="GO:0015171">
    <property type="term" value="F:amino acid transmembrane transporter activity"/>
    <property type="evidence" value="ECO:0007669"/>
    <property type="project" value="UniProtKB-ARBA"/>
</dbReference>
<evidence type="ECO:0000313" key="11">
    <source>
        <dbReference type="EMBL" id="KFK37639.1"/>
    </source>
</evidence>
<feature type="transmembrane region" description="Helical" evidence="9">
    <location>
        <begin position="694"/>
        <end position="715"/>
    </location>
</feature>
<evidence type="ECO:0000256" key="7">
    <source>
        <dbReference type="ARBA" id="ARBA00023136"/>
    </source>
</evidence>
<accession>A0A087H687</accession>
<feature type="transmembrane region" description="Helical" evidence="9">
    <location>
        <begin position="255"/>
        <end position="276"/>
    </location>
</feature>
<keyword evidence="5" id="KW-0029">Amino-acid transport</keyword>
<evidence type="ECO:0000256" key="2">
    <source>
        <dbReference type="ARBA" id="ARBA00022448"/>
    </source>
</evidence>
<organism evidence="11 12">
    <name type="scientific">Arabis alpina</name>
    <name type="common">Alpine rock-cress</name>
    <dbReference type="NCBI Taxonomy" id="50452"/>
    <lineage>
        <taxon>Eukaryota</taxon>
        <taxon>Viridiplantae</taxon>
        <taxon>Streptophyta</taxon>
        <taxon>Embryophyta</taxon>
        <taxon>Tracheophyta</taxon>
        <taxon>Spermatophyta</taxon>
        <taxon>Magnoliopsida</taxon>
        <taxon>eudicotyledons</taxon>
        <taxon>Gunneridae</taxon>
        <taxon>Pentapetalae</taxon>
        <taxon>rosids</taxon>
        <taxon>malvids</taxon>
        <taxon>Brassicales</taxon>
        <taxon>Brassicaceae</taxon>
        <taxon>Arabideae</taxon>
        <taxon>Arabis</taxon>
    </lineage>
</organism>
<dbReference type="FunFam" id="1.20.1740.10:FF:000033">
    <property type="entry name" value="Lysine histidine transporter 1"/>
    <property type="match status" value="1"/>
</dbReference>
<dbReference type="Proteomes" id="UP000029120">
    <property type="component" value="Chromosome 3"/>
</dbReference>
<comment type="similarity">
    <text evidence="8">Belongs to the amino acid/polyamine transporter 2 family. Amino acid/auxin permease (AAAP) (TC 2.A.18.2) subfamily.</text>
</comment>
<dbReference type="GO" id="GO:0005886">
    <property type="term" value="C:plasma membrane"/>
    <property type="evidence" value="ECO:0007669"/>
    <property type="project" value="UniProtKB-SubCell"/>
</dbReference>
<name>A0A087H687_ARAAL</name>
<dbReference type="Gramene" id="KFK37639">
    <property type="protein sequence ID" value="KFK37639"/>
    <property type="gene ID" value="AALP_AA3G009100"/>
</dbReference>
<evidence type="ECO:0000256" key="8">
    <source>
        <dbReference type="ARBA" id="ARBA00061463"/>
    </source>
</evidence>
<evidence type="ECO:0000259" key="10">
    <source>
        <dbReference type="Pfam" id="PF01490"/>
    </source>
</evidence>
<feature type="transmembrane region" description="Helical" evidence="9">
    <location>
        <begin position="288"/>
        <end position="307"/>
    </location>
</feature>
<feature type="transmembrane region" description="Helical" evidence="9">
    <location>
        <begin position="668"/>
        <end position="688"/>
    </location>
</feature>
<feature type="domain" description="Amino acid transporter transmembrane" evidence="10">
    <location>
        <begin position="162"/>
        <end position="306"/>
    </location>
</feature>
<feature type="domain" description="Amino acid transporter transmembrane" evidence="10">
    <location>
        <begin position="349"/>
        <end position="745"/>
    </location>
</feature>
<dbReference type="EMBL" id="CM002871">
    <property type="protein sequence ID" value="KFK37639.1"/>
    <property type="molecule type" value="Genomic_DNA"/>
</dbReference>
<dbReference type="Pfam" id="PF01490">
    <property type="entry name" value="Aa_trans"/>
    <property type="match status" value="3"/>
</dbReference>
<feature type="transmembrane region" description="Helical" evidence="9">
    <location>
        <begin position="61"/>
        <end position="80"/>
    </location>
</feature>
<feature type="transmembrane region" description="Helical" evidence="9">
    <location>
        <begin position="584"/>
        <end position="603"/>
    </location>
</feature>
<keyword evidence="6 9" id="KW-1133">Transmembrane helix</keyword>
<dbReference type="Gene3D" id="1.20.1740.10">
    <property type="entry name" value="Amino acid/polyamine transporter I"/>
    <property type="match status" value="1"/>
</dbReference>
<proteinExistence type="inferred from homology"/>
<feature type="transmembrane region" description="Helical" evidence="9">
    <location>
        <begin position="109"/>
        <end position="131"/>
    </location>
</feature>
<keyword evidence="2" id="KW-0813">Transport</keyword>
<evidence type="ECO:0000256" key="1">
    <source>
        <dbReference type="ARBA" id="ARBA00004651"/>
    </source>
</evidence>